<sequence length="137" mass="16242">WMNNKLEIKETLPISKELYLSALKNEDIKIFIERILYAMSQGRNIDNPYPDFFEPNLLKNNEFLRKIKECTRGIPLIIIKLIIECFEQTFLKEKKVLDMEILNLSLDNLGLCKLLNSIDELNAQHIFFLYLHCYKST</sequence>
<evidence type="ECO:0000313" key="1">
    <source>
        <dbReference type="EMBL" id="GAH38238.1"/>
    </source>
</evidence>
<name>X1GYZ4_9ZZZZ</name>
<feature type="non-terminal residue" evidence="1">
    <location>
        <position position="1"/>
    </location>
</feature>
<accession>X1GYZ4</accession>
<dbReference type="AlphaFoldDB" id="X1GYZ4"/>
<proteinExistence type="predicted"/>
<protein>
    <submittedName>
        <fullName evidence="1">Uncharacterized protein</fullName>
    </submittedName>
</protein>
<gene>
    <name evidence="1" type="ORF">S03H2_22602</name>
</gene>
<organism evidence="1">
    <name type="scientific">marine sediment metagenome</name>
    <dbReference type="NCBI Taxonomy" id="412755"/>
    <lineage>
        <taxon>unclassified sequences</taxon>
        <taxon>metagenomes</taxon>
        <taxon>ecological metagenomes</taxon>
    </lineage>
</organism>
<dbReference type="EMBL" id="BARU01012196">
    <property type="protein sequence ID" value="GAH38238.1"/>
    <property type="molecule type" value="Genomic_DNA"/>
</dbReference>
<comment type="caution">
    <text evidence="1">The sequence shown here is derived from an EMBL/GenBank/DDBJ whole genome shotgun (WGS) entry which is preliminary data.</text>
</comment>
<reference evidence="1" key="1">
    <citation type="journal article" date="2014" name="Front. Microbiol.">
        <title>High frequency of phylogenetically diverse reductive dehalogenase-homologous genes in deep subseafloor sedimentary metagenomes.</title>
        <authorList>
            <person name="Kawai M."/>
            <person name="Futagami T."/>
            <person name="Toyoda A."/>
            <person name="Takaki Y."/>
            <person name="Nishi S."/>
            <person name="Hori S."/>
            <person name="Arai W."/>
            <person name="Tsubouchi T."/>
            <person name="Morono Y."/>
            <person name="Uchiyama I."/>
            <person name="Ito T."/>
            <person name="Fujiyama A."/>
            <person name="Inagaki F."/>
            <person name="Takami H."/>
        </authorList>
    </citation>
    <scope>NUCLEOTIDE SEQUENCE</scope>
    <source>
        <strain evidence="1">Expedition CK06-06</strain>
    </source>
</reference>